<organism evidence="3 4">
    <name type="scientific">Pseudonocardia parietis</name>
    <dbReference type="NCBI Taxonomy" id="570936"/>
    <lineage>
        <taxon>Bacteria</taxon>
        <taxon>Bacillati</taxon>
        <taxon>Actinomycetota</taxon>
        <taxon>Actinomycetes</taxon>
        <taxon>Pseudonocardiales</taxon>
        <taxon>Pseudonocardiaceae</taxon>
        <taxon>Pseudonocardia</taxon>
    </lineage>
</organism>
<dbReference type="InterPro" id="IPR001763">
    <property type="entry name" value="Rhodanese-like_dom"/>
</dbReference>
<dbReference type="EMBL" id="JAGINU010000002">
    <property type="protein sequence ID" value="MBP2371456.1"/>
    <property type="molecule type" value="Genomic_DNA"/>
</dbReference>
<dbReference type="SUPFAM" id="SSF52821">
    <property type="entry name" value="Rhodanese/Cell cycle control phosphatase"/>
    <property type="match status" value="1"/>
</dbReference>
<evidence type="ECO:0000259" key="2">
    <source>
        <dbReference type="PROSITE" id="PS50206"/>
    </source>
</evidence>
<proteinExistence type="predicted"/>
<feature type="region of interest" description="Disordered" evidence="1">
    <location>
        <begin position="24"/>
        <end position="48"/>
    </location>
</feature>
<dbReference type="Gene3D" id="3.40.250.10">
    <property type="entry name" value="Rhodanese-like domain"/>
    <property type="match status" value="1"/>
</dbReference>
<sequence length="48" mass="5316">MTVREISVDDLAAAREAGEVTVIDVRNPDEYAEGPHPRRPPDSVARTR</sequence>
<protein>
    <submittedName>
        <fullName evidence="3">Rhodanese-related sulfurtransferase</fullName>
    </submittedName>
</protein>
<evidence type="ECO:0000256" key="1">
    <source>
        <dbReference type="SAM" id="MobiDB-lite"/>
    </source>
</evidence>
<name>A0ABS4W636_9PSEU</name>
<dbReference type="PROSITE" id="PS50206">
    <property type="entry name" value="RHODANESE_3"/>
    <property type="match status" value="1"/>
</dbReference>
<dbReference type="Proteomes" id="UP001519295">
    <property type="component" value="Unassembled WGS sequence"/>
</dbReference>
<gene>
    <name evidence="3" type="ORF">JOF36_007229</name>
</gene>
<feature type="domain" description="Rhodanese" evidence="2">
    <location>
        <begin position="16"/>
        <end position="34"/>
    </location>
</feature>
<comment type="caution">
    <text evidence="3">The sequence shown here is derived from an EMBL/GenBank/DDBJ whole genome shotgun (WGS) entry which is preliminary data.</text>
</comment>
<keyword evidence="4" id="KW-1185">Reference proteome</keyword>
<evidence type="ECO:0000313" key="4">
    <source>
        <dbReference type="Proteomes" id="UP001519295"/>
    </source>
</evidence>
<feature type="compositionally biased region" description="Basic and acidic residues" evidence="1">
    <location>
        <begin position="26"/>
        <end position="41"/>
    </location>
</feature>
<accession>A0ABS4W636</accession>
<evidence type="ECO:0000313" key="3">
    <source>
        <dbReference type="EMBL" id="MBP2371456.1"/>
    </source>
</evidence>
<reference evidence="3 4" key="1">
    <citation type="submission" date="2021-03" db="EMBL/GenBank/DDBJ databases">
        <title>Sequencing the genomes of 1000 actinobacteria strains.</title>
        <authorList>
            <person name="Klenk H.-P."/>
        </authorList>
    </citation>
    <scope>NUCLEOTIDE SEQUENCE [LARGE SCALE GENOMIC DNA]</scope>
    <source>
        <strain evidence="3 4">DSM 45256</strain>
    </source>
</reference>
<dbReference type="RefSeq" id="WP_245353136.1">
    <property type="nucleotide sequence ID" value="NZ_JAGINU010000002.1"/>
</dbReference>
<dbReference type="InterPro" id="IPR036873">
    <property type="entry name" value="Rhodanese-like_dom_sf"/>
</dbReference>